<gene>
    <name evidence="2" type="ORF">TKK_001313</name>
</gene>
<dbReference type="SMART" id="SM00248">
    <property type="entry name" value="ANK"/>
    <property type="match status" value="5"/>
</dbReference>
<protein>
    <submittedName>
        <fullName evidence="2">Uncharacterized protein</fullName>
    </submittedName>
</protein>
<dbReference type="Gene3D" id="1.25.40.20">
    <property type="entry name" value="Ankyrin repeat-containing domain"/>
    <property type="match status" value="2"/>
</dbReference>
<evidence type="ECO:0000256" key="1">
    <source>
        <dbReference type="PROSITE-ProRule" id="PRU00023"/>
    </source>
</evidence>
<proteinExistence type="predicted"/>
<dbReference type="PROSITE" id="PS50088">
    <property type="entry name" value="ANK_REPEAT"/>
    <property type="match status" value="2"/>
</dbReference>
<keyword evidence="1" id="KW-0040">ANK repeat</keyword>
<comment type="caution">
    <text evidence="2">The sequence shown here is derived from an EMBL/GenBank/DDBJ whole genome shotgun (WGS) entry which is preliminary data.</text>
</comment>
<dbReference type="SUPFAM" id="SSF48403">
    <property type="entry name" value="Ankyrin repeat"/>
    <property type="match status" value="1"/>
</dbReference>
<dbReference type="InterPro" id="IPR002110">
    <property type="entry name" value="Ankyrin_rpt"/>
</dbReference>
<evidence type="ECO:0000313" key="3">
    <source>
        <dbReference type="Proteomes" id="UP001627154"/>
    </source>
</evidence>
<dbReference type="InterPro" id="IPR036770">
    <property type="entry name" value="Ankyrin_rpt-contain_sf"/>
</dbReference>
<name>A0ABD2XLJ0_9HYME</name>
<reference evidence="2 3" key="1">
    <citation type="journal article" date="2024" name="bioRxiv">
        <title>A reference genome for Trichogramma kaykai: A tiny desert-dwelling parasitoid wasp with competing sex-ratio distorters.</title>
        <authorList>
            <person name="Culotta J."/>
            <person name="Lindsey A.R."/>
        </authorList>
    </citation>
    <scope>NUCLEOTIDE SEQUENCE [LARGE SCALE GENOMIC DNA]</scope>
    <source>
        <strain evidence="2 3">KSX58</strain>
    </source>
</reference>
<dbReference type="AlphaFoldDB" id="A0ABD2XLJ0"/>
<dbReference type="PANTHER" id="PTHR24133:SF40">
    <property type="entry name" value="ANKYRIN REPEAT DOMAIN 44"/>
    <property type="match status" value="1"/>
</dbReference>
<evidence type="ECO:0000313" key="2">
    <source>
        <dbReference type="EMBL" id="KAL3405888.1"/>
    </source>
</evidence>
<accession>A0ABD2XLJ0</accession>
<feature type="repeat" description="ANK" evidence="1">
    <location>
        <begin position="254"/>
        <end position="282"/>
    </location>
</feature>
<sequence>MLCNNNYNCDDVDYQGQLNLAKLKKLRDKCNWEMKKERRKFFRKFDSMIKNWKGHLPNLRDIFRTEEIDWILAESVKSALKEIELNKVIDFVIDAGYKDQPEVDNDGKPLLRRTTAVHHAINGKYHDIVPKLFEIYDKYNVNYIDKSGYTHFHAACERGCHNVVEKFLELGQDPNCLAQKSVEPPIHLALWFHHDEIVELLMKNGADPNLANEEGSTPLHVISSSGYDDDIIDDFFKINDEKDQTVLVDARDNEGKTPLRLAVSNLVPHVVDVLLDRGADLSSFVFPNESDYADNSGPNAWSAQNWDDFTLRLASGALGVVENLEKRGYEMDRSDSLTIMKLFAKYELFEKSADNVKPWFEKAELVEKADNVFIYFKTEHYHNNSDKKDMSLYDLLQLRTEEAEKLLTFKDYFKFARQGDYWCFPMSAFIFGERERERERERESNFSLRNCKKSWLLVHRRNRRRTTRRRWGRERHERRAAKFHYRDNYSRTKLLS</sequence>
<feature type="repeat" description="ANK" evidence="1">
    <location>
        <begin position="181"/>
        <end position="213"/>
    </location>
</feature>
<organism evidence="2 3">
    <name type="scientific">Trichogramma kaykai</name>
    <dbReference type="NCBI Taxonomy" id="54128"/>
    <lineage>
        <taxon>Eukaryota</taxon>
        <taxon>Metazoa</taxon>
        <taxon>Ecdysozoa</taxon>
        <taxon>Arthropoda</taxon>
        <taxon>Hexapoda</taxon>
        <taxon>Insecta</taxon>
        <taxon>Pterygota</taxon>
        <taxon>Neoptera</taxon>
        <taxon>Endopterygota</taxon>
        <taxon>Hymenoptera</taxon>
        <taxon>Apocrita</taxon>
        <taxon>Proctotrupomorpha</taxon>
        <taxon>Chalcidoidea</taxon>
        <taxon>Trichogrammatidae</taxon>
        <taxon>Trichogramma</taxon>
    </lineage>
</organism>
<dbReference type="PROSITE" id="PS50297">
    <property type="entry name" value="ANK_REP_REGION"/>
    <property type="match status" value="2"/>
</dbReference>
<dbReference type="EMBL" id="JBJJXI010000019">
    <property type="protein sequence ID" value="KAL3405888.1"/>
    <property type="molecule type" value="Genomic_DNA"/>
</dbReference>
<dbReference type="InterPro" id="IPR052391">
    <property type="entry name" value="E3_Ligase-Neurotoxin"/>
</dbReference>
<dbReference type="Proteomes" id="UP001627154">
    <property type="component" value="Unassembled WGS sequence"/>
</dbReference>
<dbReference type="PANTHER" id="PTHR24133">
    <property type="entry name" value="ANKYRIN DOMAIN-CONTAINING"/>
    <property type="match status" value="1"/>
</dbReference>
<keyword evidence="3" id="KW-1185">Reference proteome</keyword>
<dbReference type="Pfam" id="PF12796">
    <property type="entry name" value="Ank_2"/>
    <property type="match status" value="2"/>
</dbReference>